<organism evidence="7 8">
    <name type="scientific">Acrasis kona</name>
    <dbReference type="NCBI Taxonomy" id="1008807"/>
    <lineage>
        <taxon>Eukaryota</taxon>
        <taxon>Discoba</taxon>
        <taxon>Heterolobosea</taxon>
        <taxon>Tetramitia</taxon>
        <taxon>Eutetramitia</taxon>
        <taxon>Acrasidae</taxon>
        <taxon>Acrasis</taxon>
    </lineage>
</organism>
<dbReference type="AlphaFoldDB" id="A0AAW2ZQY7"/>
<keyword evidence="3 5" id="KW-1133">Transmembrane helix</keyword>
<reference evidence="7 8" key="1">
    <citation type="submission" date="2024-03" db="EMBL/GenBank/DDBJ databases">
        <title>The Acrasis kona genome and developmental transcriptomes reveal deep origins of eukaryotic multicellular pathways.</title>
        <authorList>
            <person name="Sheikh S."/>
            <person name="Fu C.-J."/>
            <person name="Brown M.W."/>
            <person name="Baldauf S.L."/>
        </authorList>
    </citation>
    <scope>NUCLEOTIDE SEQUENCE [LARGE SCALE GENOMIC DNA]</scope>
    <source>
        <strain evidence="7 8">ATCC MYA-3509</strain>
    </source>
</reference>
<feature type="transmembrane region" description="Helical" evidence="5">
    <location>
        <begin position="218"/>
        <end position="236"/>
    </location>
</feature>
<sequence>MDDAREEDQHKSNAFSALVNILKTFAGAGTFALPWAMKQAGIVTGIIGIILVAIMSDYTMQLLVKARRYIQREGEFNNEDNDYWKYRKIRQPLETLDNMTANEVVVYPTRRHPDEKAPQSQTSIYKDPNDYIYDRKHTITYVDLAYEAMGTTGSVLTYVLLSTCNLGVCTVYLVFIAKLLSSMVTELDMRIWMLLVMPVLIPLSWIRTYKFMAPISFFGFLSLFVSLLSVIVYGFVERSHNMRWPWEFGSHSYINLSTLPLFFGIALFLFNTHTMVLPIEQSMKNRRWYGITLSLGFAIIVIMNLAFGILCLSFFGTGVSDDVTKDLPDKSAWVITIKSLLCAELILTYGVVLMPISELVIDQKVLKYVNKARWSGWFFTFCGSGLRTGLVFITLIIAEIFGSRFALVMSFIGGVSPNALGFIMPSLIYLILMRRKYGYLTFITNCFIIVIGFGGMAWNTYEVVNQLIDSIHSGKF</sequence>
<proteinExistence type="predicted"/>
<accession>A0AAW2ZQY7</accession>
<dbReference type="InterPro" id="IPR013057">
    <property type="entry name" value="AA_transpt_TM"/>
</dbReference>
<gene>
    <name evidence="7" type="ORF">AKO1_010278</name>
</gene>
<feature type="transmembrane region" description="Helical" evidence="5">
    <location>
        <begin position="439"/>
        <end position="458"/>
    </location>
</feature>
<feature type="transmembrane region" description="Helical" evidence="5">
    <location>
        <begin position="155"/>
        <end position="177"/>
    </location>
</feature>
<feature type="transmembrane region" description="Helical" evidence="5">
    <location>
        <begin position="288"/>
        <end position="315"/>
    </location>
</feature>
<evidence type="ECO:0000256" key="4">
    <source>
        <dbReference type="ARBA" id="ARBA00023136"/>
    </source>
</evidence>
<dbReference type="PANTHER" id="PTHR22950:SF349">
    <property type="entry name" value="AMINO ACID TRANSPORTER TRANSMEMBRANE DOMAIN-CONTAINING PROTEIN"/>
    <property type="match status" value="1"/>
</dbReference>
<dbReference type="Pfam" id="PF01490">
    <property type="entry name" value="Aa_trans"/>
    <property type="match status" value="2"/>
</dbReference>
<protein>
    <submittedName>
        <fullName evidence="7">Solute carrier family 36</fullName>
    </submittedName>
</protein>
<evidence type="ECO:0000256" key="2">
    <source>
        <dbReference type="ARBA" id="ARBA00022692"/>
    </source>
</evidence>
<feature type="transmembrane region" description="Helical" evidence="5">
    <location>
        <begin position="12"/>
        <end position="36"/>
    </location>
</feature>
<feature type="transmembrane region" description="Helical" evidence="5">
    <location>
        <begin position="42"/>
        <end position="64"/>
    </location>
</feature>
<evidence type="ECO:0000256" key="5">
    <source>
        <dbReference type="SAM" id="Phobius"/>
    </source>
</evidence>
<evidence type="ECO:0000256" key="3">
    <source>
        <dbReference type="ARBA" id="ARBA00022989"/>
    </source>
</evidence>
<evidence type="ECO:0000313" key="7">
    <source>
        <dbReference type="EMBL" id="KAL0491547.1"/>
    </source>
</evidence>
<comment type="subcellular location">
    <subcellularLocation>
        <location evidence="1">Membrane</location>
        <topology evidence="1">Multi-pass membrane protein</topology>
    </subcellularLocation>
</comment>
<keyword evidence="8" id="KW-1185">Reference proteome</keyword>
<dbReference type="EMBL" id="JAOPGA020001811">
    <property type="protein sequence ID" value="KAL0491547.1"/>
    <property type="molecule type" value="Genomic_DNA"/>
</dbReference>
<feature type="transmembrane region" description="Helical" evidence="5">
    <location>
        <begin position="407"/>
        <end position="432"/>
    </location>
</feature>
<feature type="domain" description="Amino acid transporter transmembrane" evidence="6">
    <location>
        <begin position="134"/>
        <end position="463"/>
    </location>
</feature>
<feature type="transmembrane region" description="Helical" evidence="5">
    <location>
        <begin position="377"/>
        <end position="401"/>
    </location>
</feature>
<feature type="domain" description="Amino acid transporter transmembrane" evidence="6">
    <location>
        <begin position="10"/>
        <end position="73"/>
    </location>
</feature>
<keyword evidence="4 5" id="KW-0472">Membrane</keyword>
<evidence type="ECO:0000313" key="8">
    <source>
        <dbReference type="Proteomes" id="UP001431209"/>
    </source>
</evidence>
<dbReference type="GO" id="GO:0005774">
    <property type="term" value="C:vacuolar membrane"/>
    <property type="evidence" value="ECO:0007669"/>
    <property type="project" value="TreeGrafter"/>
</dbReference>
<dbReference type="Proteomes" id="UP001431209">
    <property type="component" value="Unassembled WGS sequence"/>
</dbReference>
<dbReference type="PANTHER" id="PTHR22950">
    <property type="entry name" value="AMINO ACID TRANSPORTER"/>
    <property type="match status" value="1"/>
</dbReference>
<evidence type="ECO:0000259" key="6">
    <source>
        <dbReference type="Pfam" id="PF01490"/>
    </source>
</evidence>
<feature type="transmembrane region" description="Helical" evidence="5">
    <location>
        <begin position="256"/>
        <end position="276"/>
    </location>
</feature>
<keyword evidence="2 5" id="KW-0812">Transmembrane</keyword>
<feature type="transmembrane region" description="Helical" evidence="5">
    <location>
        <begin position="189"/>
        <end position="206"/>
    </location>
</feature>
<evidence type="ECO:0000256" key="1">
    <source>
        <dbReference type="ARBA" id="ARBA00004141"/>
    </source>
</evidence>
<feature type="transmembrane region" description="Helical" evidence="5">
    <location>
        <begin position="335"/>
        <end position="356"/>
    </location>
</feature>
<comment type="caution">
    <text evidence="7">The sequence shown here is derived from an EMBL/GenBank/DDBJ whole genome shotgun (WGS) entry which is preliminary data.</text>
</comment>
<name>A0AAW2ZQY7_9EUKA</name>
<dbReference type="GO" id="GO:0015179">
    <property type="term" value="F:L-amino acid transmembrane transporter activity"/>
    <property type="evidence" value="ECO:0007669"/>
    <property type="project" value="TreeGrafter"/>
</dbReference>